<dbReference type="InterPro" id="IPR018878">
    <property type="entry name" value="ORF6C_dom"/>
</dbReference>
<reference evidence="2 3" key="1">
    <citation type="submission" date="2020-07" db="EMBL/GenBank/DDBJ databases">
        <title>Draft Genome Sequences of Lactobacillales Isolated from the International Space Station.</title>
        <authorList>
            <person name="Bharadwaj A.R."/>
            <person name="Singh N.K."/>
            <person name="Wood J.M."/>
            <person name="Debieu M."/>
            <person name="O'Hara N.B."/>
            <person name="Karouia F."/>
            <person name="Mason C.E."/>
            <person name="Venkateswaran K."/>
        </authorList>
    </citation>
    <scope>NUCLEOTIDE SEQUENCE [LARGE SCALE GENOMIC DNA]</scope>
    <source>
        <strain evidence="2 3">151250015-1-258-55</strain>
    </source>
</reference>
<accession>A0ABR5ZY46</accession>
<keyword evidence="3" id="KW-1185">Reference proteome</keyword>
<dbReference type="NCBIfam" id="TIGR02681">
    <property type="entry name" value="phage_pRha"/>
    <property type="match status" value="1"/>
</dbReference>
<protein>
    <submittedName>
        <fullName evidence="2">Rha family transcriptional regulator</fullName>
    </submittedName>
</protein>
<gene>
    <name evidence="2" type="ORF">H3232_05590</name>
</gene>
<dbReference type="Pfam" id="PF09669">
    <property type="entry name" value="Phage_pRha"/>
    <property type="match status" value="1"/>
</dbReference>
<organism evidence="2 3">
    <name type="scientific">Aerococcus urinaeequi</name>
    <dbReference type="NCBI Taxonomy" id="51665"/>
    <lineage>
        <taxon>Bacteria</taxon>
        <taxon>Bacillati</taxon>
        <taxon>Bacillota</taxon>
        <taxon>Bacilli</taxon>
        <taxon>Lactobacillales</taxon>
        <taxon>Aerococcaceae</taxon>
        <taxon>Aerococcus</taxon>
    </lineage>
</organism>
<proteinExistence type="predicted"/>
<dbReference type="EMBL" id="JACGAN010000008">
    <property type="protein sequence ID" value="MBA5746661.1"/>
    <property type="molecule type" value="Genomic_DNA"/>
</dbReference>
<name>A0ABR5ZY46_9LACT</name>
<evidence type="ECO:0000259" key="1">
    <source>
        <dbReference type="Pfam" id="PF10552"/>
    </source>
</evidence>
<dbReference type="Proteomes" id="UP000540056">
    <property type="component" value="Unassembled WGS sequence"/>
</dbReference>
<evidence type="ECO:0000313" key="3">
    <source>
        <dbReference type="Proteomes" id="UP000540056"/>
    </source>
</evidence>
<dbReference type="RefSeq" id="WP_182023375.1">
    <property type="nucleotide sequence ID" value="NZ_JACGAM010000008.1"/>
</dbReference>
<evidence type="ECO:0000313" key="2">
    <source>
        <dbReference type="EMBL" id="MBA5746661.1"/>
    </source>
</evidence>
<dbReference type="InterPro" id="IPR014054">
    <property type="entry name" value="Phage_regulatory_Rha"/>
</dbReference>
<comment type="caution">
    <text evidence="2">The sequence shown here is derived from an EMBL/GenBank/DDBJ whole genome shotgun (WGS) entry which is preliminary data.</text>
</comment>
<feature type="domain" description="ORF6C" evidence="1">
    <location>
        <begin position="117"/>
        <end position="226"/>
    </location>
</feature>
<sequence>MENLVIMKDKQAVTTSLQVAENFEKRHDHILRDLDELKEGLTQNWGDLFSESTYVHPQNKQEYRMIYMNRDGFTLLAMGFTGNKALQFKLAYINAFNEMENYIEQRQLPMSPEDIMIATLETQKELKKQISTVSSDVEGLKQEIDLSRLQKSKLSKLVRKNAMEAVGGKHSQAYEGFYKKAISEHWREIKNYFDVASYEEIPKLRFDEAMDLAAMWKPSMELAFEIKKSNSQTTLGV</sequence>
<dbReference type="Pfam" id="PF10552">
    <property type="entry name" value="ORF6C"/>
    <property type="match status" value="1"/>
</dbReference>